<dbReference type="PANTHER" id="PTHR47926:SF403">
    <property type="entry name" value="PENTACOTRIPEPTIDE-REPEAT REGION OF PRORP DOMAIN-CONTAINING PROTEIN"/>
    <property type="match status" value="1"/>
</dbReference>
<proteinExistence type="inferred from homology"/>
<dbReference type="InterPro" id="IPR046960">
    <property type="entry name" value="PPR_At4g14850-like_plant"/>
</dbReference>
<evidence type="ECO:0008006" key="6">
    <source>
        <dbReference type="Google" id="ProtNLM"/>
    </source>
</evidence>
<protein>
    <recommendedName>
        <fullName evidence="6">Pentatricopeptide repeat-containing protein</fullName>
    </recommendedName>
</protein>
<dbReference type="AlphaFoldDB" id="A0ABD2ZQ15"/>
<dbReference type="InterPro" id="IPR002885">
    <property type="entry name" value="PPR_rpt"/>
</dbReference>
<dbReference type="Pfam" id="PF13041">
    <property type="entry name" value="PPR_2"/>
    <property type="match status" value="3"/>
</dbReference>
<reference evidence="4 5" key="1">
    <citation type="submission" date="2024-11" db="EMBL/GenBank/DDBJ databases">
        <title>A near-complete genome assembly of Cinchona calisaya.</title>
        <authorList>
            <person name="Lian D.C."/>
            <person name="Zhao X.W."/>
            <person name="Wei L."/>
        </authorList>
    </citation>
    <scope>NUCLEOTIDE SEQUENCE [LARGE SCALE GENOMIC DNA]</scope>
    <source>
        <tissue evidence="4">Nenye</tissue>
    </source>
</reference>
<dbReference type="Gene3D" id="1.25.40.10">
    <property type="entry name" value="Tetratricopeptide repeat domain"/>
    <property type="match status" value="4"/>
</dbReference>
<dbReference type="NCBIfam" id="TIGR00756">
    <property type="entry name" value="PPR"/>
    <property type="match status" value="6"/>
</dbReference>
<comment type="similarity">
    <text evidence="1">Belongs to the PPR family. PCMP-H subfamily.</text>
</comment>
<evidence type="ECO:0000313" key="4">
    <source>
        <dbReference type="EMBL" id="KAL3521526.1"/>
    </source>
</evidence>
<feature type="repeat" description="PPR" evidence="3">
    <location>
        <begin position="214"/>
        <end position="248"/>
    </location>
</feature>
<keyword evidence="2" id="KW-0677">Repeat</keyword>
<name>A0ABD2ZQ15_9GENT</name>
<feature type="repeat" description="PPR" evidence="3">
    <location>
        <begin position="376"/>
        <end position="410"/>
    </location>
</feature>
<gene>
    <name evidence="4" type="ORF">ACH5RR_019675</name>
</gene>
<feature type="repeat" description="PPR" evidence="3">
    <location>
        <begin position="71"/>
        <end position="105"/>
    </location>
</feature>
<comment type="caution">
    <text evidence="4">The sequence shown here is derived from an EMBL/GenBank/DDBJ whole genome shotgun (WGS) entry which is preliminary data.</text>
</comment>
<dbReference type="Pfam" id="PF20431">
    <property type="entry name" value="E_motif"/>
    <property type="match status" value="1"/>
</dbReference>
<sequence length="560" mass="63400">MSCPLQKKVANLLRVCNLKQLKQIHAFIITSSLVHQNPQIRLKFLRRSTEFGEMDYPGLIFFQMGGFLIKDITLWNAMIRGYVYNGPQWNAISLFDEMPQRGLKPNNFTYPYVLNTCTRLGLFGIGQKVHCQILKSGFELVFSVAYALFGFYVEMCDSFDMGFAEKRVLIDARRVFDGIGWMPIELCNRLISGYVKFGDVKCAREFFDEMDEKDVVSWNSMISGYADLGDIVNARDLFLQMLEKNVVSWTTMIKAYAAAGDLETARKFFEMMPEKNVVSWNCMISSYTKNGKFQDALHLYEQMHKESVVADGYTFVSALSACSHLNALEFGRWVHSSIRDWTNAAVIVGTALIEMYAKCGDIDKAFSIFIKSGNVDVFCFNVIIKSLAVHGRAEDAVKIFYLMQERGLKPNEFTFTSVLFACSHGGLIEDGKKIFLCMEIQFKISPKLEHYGCLVDLLCRRGQVKEALVVLKEMPFKPDVAIWGSLLGGCRLRGDLELAESIMSMVDELESNESGVYVTVSNIHASAGQWLEVLRARKKMEDLSIWKKTGISNVVCNGDT</sequence>
<dbReference type="PROSITE" id="PS51375">
    <property type="entry name" value="PPR"/>
    <property type="match status" value="4"/>
</dbReference>
<dbReference type="EMBL" id="JBJUIK010000008">
    <property type="protein sequence ID" value="KAL3521526.1"/>
    <property type="molecule type" value="Genomic_DNA"/>
</dbReference>
<dbReference type="InterPro" id="IPR046848">
    <property type="entry name" value="E_motif"/>
</dbReference>
<evidence type="ECO:0000256" key="3">
    <source>
        <dbReference type="PROSITE-ProRule" id="PRU00708"/>
    </source>
</evidence>
<dbReference type="PANTHER" id="PTHR47926">
    <property type="entry name" value="PENTATRICOPEPTIDE REPEAT-CONTAINING PROTEIN"/>
    <property type="match status" value="1"/>
</dbReference>
<dbReference type="InterPro" id="IPR011990">
    <property type="entry name" value="TPR-like_helical_dom_sf"/>
</dbReference>
<evidence type="ECO:0000256" key="1">
    <source>
        <dbReference type="ARBA" id="ARBA00006643"/>
    </source>
</evidence>
<dbReference type="Proteomes" id="UP001630127">
    <property type="component" value="Unassembled WGS sequence"/>
</dbReference>
<dbReference type="Pfam" id="PF01535">
    <property type="entry name" value="PPR"/>
    <property type="match status" value="3"/>
</dbReference>
<evidence type="ECO:0000313" key="5">
    <source>
        <dbReference type="Proteomes" id="UP001630127"/>
    </source>
</evidence>
<dbReference type="Pfam" id="PF12854">
    <property type="entry name" value="PPR_1"/>
    <property type="match status" value="1"/>
</dbReference>
<evidence type="ECO:0000256" key="2">
    <source>
        <dbReference type="ARBA" id="ARBA00022737"/>
    </source>
</evidence>
<feature type="repeat" description="PPR" evidence="3">
    <location>
        <begin position="276"/>
        <end position="310"/>
    </location>
</feature>
<keyword evidence="5" id="KW-1185">Reference proteome</keyword>
<accession>A0ABD2ZQ15</accession>
<dbReference type="SUPFAM" id="SSF48452">
    <property type="entry name" value="TPR-like"/>
    <property type="match status" value="1"/>
</dbReference>
<dbReference type="FunFam" id="1.25.40.10:FF:000333">
    <property type="entry name" value="Pentatricopeptide repeat-containing protein"/>
    <property type="match status" value="1"/>
</dbReference>
<organism evidence="4 5">
    <name type="scientific">Cinchona calisaya</name>
    <dbReference type="NCBI Taxonomy" id="153742"/>
    <lineage>
        <taxon>Eukaryota</taxon>
        <taxon>Viridiplantae</taxon>
        <taxon>Streptophyta</taxon>
        <taxon>Embryophyta</taxon>
        <taxon>Tracheophyta</taxon>
        <taxon>Spermatophyta</taxon>
        <taxon>Magnoliopsida</taxon>
        <taxon>eudicotyledons</taxon>
        <taxon>Gunneridae</taxon>
        <taxon>Pentapetalae</taxon>
        <taxon>asterids</taxon>
        <taxon>lamiids</taxon>
        <taxon>Gentianales</taxon>
        <taxon>Rubiaceae</taxon>
        <taxon>Cinchonoideae</taxon>
        <taxon>Cinchoneae</taxon>
        <taxon>Cinchona</taxon>
    </lineage>
</organism>
<dbReference type="FunFam" id="1.25.40.10:FF:000090">
    <property type="entry name" value="Pentatricopeptide repeat-containing protein, chloroplastic"/>
    <property type="match status" value="1"/>
</dbReference>